<name>A0ABV8G0L9_9ACTN</name>
<evidence type="ECO:0000256" key="1">
    <source>
        <dbReference type="SAM" id="MobiDB-lite"/>
    </source>
</evidence>
<comment type="caution">
    <text evidence="2">The sequence shown here is derived from an EMBL/GenBank/DDBJ whole genome shotgun (WGS) entry which is preliminary data.</text>
</comment>
<protein>
    <recommendedName>
        <fullName evidence="4">DUF4352 domain-containing protein</fullName>
    </recommendedName>
</protein>
<dbReference type="EMBL" id="JBHSBI010000001">
    <property type="protein sequence ID" value="MFC4006068.1"/>
    <property type="molecule type" value="Genomic_DNA"/>
</dbReference>
<proteinExistence type="predicted"/>
<accession>A0ABV8G0L9</accession>
<feature type="region of interest" description="Disordered" evidence="1">
    <location>
        <begin position="24"/>
        <end position="81"/>
    </location>
</feature>
<evidence type="ECO:0000313" key="2">
    <source>
        <dbReference type="EMBL" id="MFC4006068.1"/>
    </source>
</evidence>
<dbReference type="Proteomes" id="UP001595851">
    <property type="component" value="Unassembled WGS sequence"/>
</dbReference>
<gene>
    <name evidence="2" type="ORF">ACFOY2_02460</name>
</gene>
<sequence>MRRALIGVLGATAIAISGCGTTLPGQTSAEAPAQSSGPAAPPEPDKSTPAQESAPEQDNAEPASVKTTAPGTQLKIGERAVVPSRKGPIGITVTAVEAGDPAELQRQYGERAKGITPWFIRFRVENVDGADHSFSSSPLLSPVTADGRGTGAVLTGSLGDCKRESAPKDFAQAGAQFMSCRLTGAQPDVDIVGAKFDSDDYRKEPVVWRS</sequence>
<keyword evidence="3" id="KW-1185">Reference proteome</keyword>
<evidence type="ECO:0008006" key="4">
    <source>
        <dbReference type="Google" id="ProtNLM"/>
    </source>
</evidence>
<feature type="compositionally biased region" description="Low complexity" evidence="1">
    <location>
        <begin position="28"/>
        <end position="38"/>
    </location>
</feature>
<dbReference type="RefSeq" id="WP_379526229.1">
    <property type="nucleotide sequence ID" value="NZ_JBHSBI010000001.1"/>
</dbReference>
<reference evidence="3" key="1">
    <citation type="journal article" date="2019" name="Int. J. Syst. Evol. Microbiol.">
        <title>The Global Catalogue of Microorganisms (GCM) 10K type strain sequencing project: providing services to taxonomists for standard genome sequencing and annotation.</title>
        <authorList>
            <consortium name="The Broad Institute Genomics Platform"/>
            <consortium name="The Broad Institute Genome Sequencing Center for Infectious Disease"/>
            <person name="Wu L."/>
            <person name="Ma J."/>
        </authorList>
    </citation>
    <scope>NUCLEOTIDE SEQUENCE [LARGE SCALE GENOMIC DNA]</scope>
    <source>
        <strain evidence="3">TBRC 1276</strain>
    </source>
</reference>
<evidence type="ECO:0000313" key="3">
    <source>
        <dbReference type="Proteomes" id="UP001595851"/>
    </source>
</evidence>
<organism evidence="2 3">
    <name type="scientific">Nonomuraea purpurea</name>
    <dbReference type="NCBI Taxonomy" id="1849276"/>
    <lineage>
        <taxon>Bacteria</taxon>
        <taxon>Bacillati</taxon>
        <taxon>Actinomycetota</taxon>
        <taxon>Actinomycetes</taxon>
        <taxon>Streptosporangiales</taxon>
        <taxon>Streptosporangiaceae</taxon>
        <taxon>Nonomuraea</taxon>
    </lineage>
</organism>
<dbReference type="PROSITE" id="PS51257">
    <property type="entry name" value="PROKAR_LIPOPROTEIN"/>
    <property type="match status" value="1"/>
</dbReference>